<dbReference type="Proteomes" id="UP000629963">
    <property type="component" value="Unassembled WGS sequence"/>
</dbReference>
<name>A0ABR7J5L2_9FLAO</name>
<keyword evidence="1 4" id="KW-0489">Methyltransferase</keyword>
<dbReference type="PANTHER" id="PTHR30481">
    <property type="entry name" value="DNA ADENINE METHYLASE"/>
    <property type="match status" value="1"/>
</dbReference>
<sequence>MSGNTNKIIAFNYFGGKFSWLDNIYKNFPEDFTHLIEVFGGSLAVSLNYRKECIKTANEINSEVTNFFQVLRDHEPELIRLLLLTPCSNLEYDNCWLKTDDHIENARRFYVRVRQSFFGLGCSRKNKGWHFAKQNGDTRGGETVSKWFNALEKLHEVAEVLRNNFQITNCDYKDILDKADFPKAFFYLDPPYSKRSRKSYNDYAFEFSDEDHFELASKLAEIKGKAMISGYDCSLMNDLYKDWRKVKFPIKKNNIRSGEVQEVIWMNYDKQTEDLFTTNY</sequence>
<dbReference type="GO" id="GO:0032259">
    <property type="term" value="P:methylation"/>
    <property type="evidence" value="ECO:0007669"/>
    <property type="project" value="UniProtKB-KW"/>
</dbReference>
<dbReference type="InterPro" id="IPR012327">
    <property type="entry name" value="MeTrfase_D12"/>
</dbReference>
<accession>A0ABR7J5L2</accession>
<gene>
    <name evidence="4" type="ORF">H8R23_05110</name>
</gene>
<evidence type="ECO:0000256" key="2">
    <source>
        <dbReference type="ARBA" id="ARBA00022679"/>
    </source>
</evidence>
<keyword evidence="2" id="KW-0808">Transferase</keyword>
<dbReference type="Gene3D" id="3.40.50.150">
    <property type="entry name" value="Vaccinia Virus protein VP39"/>
    <property type="match status" value="2"/>
</dbReference>
<comment type="caution">
    <text evidence="4">The sequence shown here is derived from an EMBL/GenBank/DDBJ whole genome shotgun (WGS) entry which is preliminary data.</text>
</comment>
<dbReference type="RefSeq" id="WP_187009332.1">
    <property type="nucleotide sequence ID" value="NZ_JACRUI010000001.1"/>
</dbReference>
<dbReference type="PRINTS" id="PR00505">
    <property type="entry name" value="D12N6MTFRASE"/>
</dbReference>
<reference evidence="4 5" key="1">
    <citation type="submission" date="2020-08" db="EMBL/GenBank/DDBJ databases">
        <title>Description of novel Flavobacterium F-380 isolate.</title>
        <authorList>
            <person name="Saticioglu I.B."/>
            <person name="Duman M."/>
            <person name="Altun S."/>
        </authorList>
    </citation>
    <scope>NUCLEOTIDE SEQUENCE [LARGE SCALE GENOMIC DNA]</scope>
    <source>
        <strain evidence="4 5">F-380</strain>
    </source>
</reference>
<evidence type="ECO:0000313" key="5">
    <source>
        <dbReference type="Proteomes" id="UP000629963"/>
    </source>
</evidence>
<keyword evidence="3" id="KW-0949">S-adenosyl-L-methionine</keyword>
<evidence type="ECO:0000256" key="1">
    <source>
        <dbReference type="ARBA" id="ARBA00022603"/>
    </source>
</evidence>
<dbReference type="InterPro" id="IPR012263">
    <property type="entry name" value="M_m6A_EcoRV"/>
</dbReference>
<dbReference type="SUPFAM" id="SSF53335">
    <property type="entry name" value="S-adenosyl-L-methionine-dependent methyltransferases"/>
    <property type="match status" value="1"/>
</dbReference>
<organism evidence="4 5">
    <name type="scientific">Flavobacterium kayseriense</name>
    <dbReference type="NCBI Taxonomy" id="2764714"/>
    <lineage>
        <taxon>Bacteria</taxon>
        <taxon>Pseudomonadati</taxon>
        <taxon>Bacteroidota</taxon>
        <taxon>Flavobacteriia</taxon>
        <taxon>Flavobacteriales</taxon>
        <taxon>Flavobacteriaceae</taxon>
        <taxon>Flavobacterium</taxon>
    </lineage>
</organism>
<dbReference type="PANTHER" id="PTHR30481:SF4">
    <property type="entry name" value="SITE-SPECIFIC DNA-METHYLTRANSFERASE (ADENINE-SPECIFIC)"/>
    <property type="match status" value="1"/>
</dbReference>
<evidence type="ECO:0000256" key="3">
    <source>
        <dbReference type="ARBA" id="ARBA00022691"/>
    </source>
</evidence>
<dbReference type="PIRSF" id="PIRSF000398">
    <property type="entry name" value="M_m6A_EcoRV"/>
    <property type="match status" value="1"/>
</dbReference>
<evidence type="ECO:0000313" key="4">
    <source>
        <dbReference type="EMBL" id="MBC5840777.1"/>
    </source>
</evidence>
<dbReference type="EMBL" id="JACRUJ010000001">
    <property type="protein sequence ID" value="MBC5840777.1"/>
    <property type="molecule type" value="Genomic_DNA"/>
</dbReference>
<dbReference type="InterPro" id="IPR029063">
    <property type="entry name" value="SAM-dependent_MTases_sf"/>
</dbReference>
<protein>
    <submittedName>
        <fullName evidence="4">DNA adenine methylase</fullName>
    </submittedName>
</protein>
<proteinExistence type="predicted"/>
<dbReference type="GO" id="GO:0008168">
    <property type="term" value="F:methyltransferase activity"/>
    <property type="evidence" value="ECO:0007669"/>
    <property type="project" value="UniProtKB-KW"/>
</dbReference>
<keyword evidence="5" id="KW-1185">Reference proteome</keyword>
<dbReference type="Pfam" id="PF02086">
    <property type="entry name" value="MethyltransfD12"/>
    <property type="match status" value="1"/>
</dbReference>